<organism evidence="2 3">
    <name type="scientific">Candidatus Staskawiczbacteria bacterium RIFOXYD1_FULL_32_13</name>
    <dbReference type="NCBI Taxonomy" id="1802234"/>
    <lineage>
        <taxon>Bacteria</taxon>
        <taxon>Candidatus Staskawicziibacteriota</taxon>
    </lineage>
</organism>
<proteinExistence type="predicted"/>
<comment type="caution">
    <text evidence="2">The sequence shown here is derived from an EMBL/GenBank/DDBJ whole genome shotgun (WGS) entry which is preliminary data.</text>
</comment>
<keyword evidence="1" id="KW-0812">Transmembrane</keyword>
<sequence length="66" mass="6971">MEAILLVGIVGVFFVISGTWIAICILEPEKAVIATLLFFCVLLGASLATTAISKKIAENVTSAFLE</sequence>
<dbReference type="AlphaFoldDB" id="A0A1G2JK41"/>
<feature type="transmembrane region" description="Helical" evidence="1">
    <location>
        <begin position="6"/>
        <end position="26"/>
    </location>
</feature>
<evidence type="ECO:0000256" key="1">
    <source>
        <dbReference type="SAM" id="Phobius"/>
    </source>
</evidence>
<dbReference type="Proteomes" id="UP000178935">
    <property type="component" value="Unassembled WGS sequence"/>
</dbReference>
<reference evidence="2 3" key="1">
    <citation type="journal article" date="2016" name="Nat. Commun.">
        <title>Thousands of microbial genomes shed light on interconnected biogeochemical processes in an aquifer system.</title>
        <authorList>
            <person name="Anantharaman K."/>
            <person name="Brown C.T."/>
            <person name="Hug L.A."/>
            <person name="Sharon I."/>
            <person name="Castelle C.J."/>
            <person name="Probst A.J."/>
            <person name="Thomas B.C."/>
            <person name="Singh A."/>
            <person name="Wilkins M.J."/>
            <person name="Karaoz U."/>
            <person name="Brodie E.L."/>
            <person name="Williams K.H."/>
            <person name="Hubbard S.S."/>
            <person name="Banfield J.F."/>
        </authorList>
    </citation>
    <scope>NUCLEOTIDE SEQUENCE [LARGE SCALE GENOMIC DNA]</scope>
</reference>
<dbReference type="EMBL" id="MHPU01000042">
    <property type="protein sequence ID" value="OGZ87506.1"/>
    <property type="molecule type" value="Genomic_DNA"/>
</dbReference>
<protein>
    <submittedName>
        <fullName evidence="2">Uncharacterized protein</fullName>
    </submittedName>
</protein>
<evidence type="ECO:0000313" key="2">
    <source>
        <dbReference type="EMBL" id="OGZ87506.1"/>
    </source>
</evidence>
<feature type="transmembrane region" description="Helical" evidence="1">
    <location>
        <begin position="33"/>
        <end position="52"/>
    </location>
</feature>
<gene>
    <name evidence="2" type="ORF">A2561_00755</name>
</gene>
<accession>A0A1G2JK41</accession>
<evidence type="ECO:0000313" key="3">
    <source>
        <dbReference type="Proteomes" id="UP000178935"/>
    </source>
</evidence>
<keyword evidence="1" id="KW-1133">Transmembrane helix</keyword>
<keyword evidence="1" id="KW-0472">Membrane</keyword>
<name>A0A1G2JK41_9BACT</name>